<dbReference type="GeneID" id="110975666"/>
<evidence type="ECO:0000256" key="7">
    <source>
        <dbReference type="ARBA" id="ARBA00023157"/>
    </source>
</evidence>
<gene>
    <name evidence="16" type="primary">LOC110975666</name>
</gene>
<feature type="compositionally biased region" description="Low complexity" evidence="10">
    <location>
        <begin position="1673"/>
        <end position="1686"/>
    </location>
</feature>
<dbReference type="OrthoDB" id="114660at2759"/>
<dbReference type="FunFam" id="2.60.40.10:FF:000004">
    <property type="entry name" value="DCC isoform 1"/>
    <property type="match status" value="1"/>
</dbReference>
<dbReference type="PRINTS" id="PR00014">
    <property type="entry name" value="FNTYPEIII"/>
</dbReference>
<dbReference type="Pfam" id="PF00041">
    <property type="entry name" value="fn3"/>
    <property type="match status" value="6"/>
</dbReference>
<dbReference type="SMART" id="SM00409">
    <property type="entry name" value="IG"/>
    <property type="match status" value="4"/>
</dbReference>
<feature type="compositionally biased region" description="Polar residues" evidence="10">
    <location>
        <begin position="1849"/>
        <end position="1859"/>
    </location>
</feature>
<dbReference type="KEGG" id="aplc:110975666"/>
<evidence type="ECO:0000256" key="11">
    <source>
        <dbReference type="SAM" id="Phobius"/>
    </source>
</evidence>
<feature type="region of interest" description="Disordered" evidence="10">
    <location>
        <begin position="1847"/>
        <end position="1867"/>
    </location>
</feature>
<keyword evidence="3 11" id="KW-0812">Transmembrane</keyword>
<evidence type="ECO:0000256" key="5">
    <source>
        <dbReference type="ARBA" id="ARBA00022989"/>
    </source>
</evidence>
<feature type="region of interest" description="Disordered" evidence="10">
    <location>
        <begin position="1587"/>
        <end position="1620"/>
    </location>
</feature>
<feature type="domain" description="Fibronectin type-III" evidence="14">
    <location>
        <begin position="666"/>
        <end position="761"/>
    </location>
</feature>
<dbReference type="OMA" id="GCASACC"/>
<feature type="domain" description="Ig-like" evidence="13">
    <location>
        <begin position="344"/>
        <end position="429"/>
    </location>
</feature>
<dbReference type="Pfam" id="PF07679">
    <property type="entry name" value="I-set"/>
    <property type="match status" value="1"/>
</dbReference>
<dbReference type="FunFam" id="2.60.40.10:FF:000028">
    <property type="entry name" value="Neuronal cell adhesion molecule"/>
    <property type="match status" value="2"/>
</dbReference>
<evidence type="ECO:0000256" key="2">
    <source>
        <dbReference type="ARBA" id="ARBA00009588"/>
    </source>
</evidence>
<evidence type="ECO:0000256" key="3">
    <source>
        <dbReference type="ARBA" id="ARBA00022692"/>
    </source>
</evidence>
<dbReference type="InterPro" id="IPR036116">
    <property type="entry name" value="FN3_sf"/>
</dbReference>
<evidence type="ECO:0000259" key="14">
    <source>
        <dbReference type="PROSITE" id="PS50853"/>
    </source>
</evidence>
<feature type="region of interest" description="Disordered" evidence="10">
    <location>
        <begin position="439"/>
        <end position="468"/>
    </location>
</feature>
<evidence type="ECO:0000256" key="12">
    <source>
        <dbReference type="SAM" id="SignalP"/>
    </source>
</evidence>
<feature type="domain" description="Fibronectin type-III" evidence="14">
    <location>
        <begin position="881"/>
        <end position="975"/>
    </location>
</feature>
<feature type="compositionally biased region" description="Polar residues" evidence="10">
    <location>
        <begin position="1602"/>
        <end position="1620"/>
    </location>
</feature>
<keyword evidence="7" id="KW-1015">Disulfide bond</keyword>
<comment type="subcellular location">
    <subcellularLocation>
        <location evidence="1">Membrane</location>
        <topology evidence="1">Single-pass type I membrane protein</topology>
    </subcellularLocation>
</comment>
<dbReference type="InterPro" id="IPR010560">
    <property type="entry name" value="Neogenin_C"/>
</dbReference>
<feature type="compositionally biased region" description="Polar residues" evidence="10">
    <location>
        <begin position="2063"/>
        <end position="2072"/>
    </location>
</feature>
<dbReference type="GO" id="GO:0016020">
    <property type="term" value="C:membrane"/>
    <property type="evidence" value="ECO:0007669"/>
    <property type="project" value="UniProtKB-SubCell"/>
</dbReference>
<feature type="chain" id="PRO_5034219511" evidence="12">
    <location>
        <begin position="41"/>
        <end position="2198"/>
    </location>
</feature>
<dbReference type="GO" id="GO:0098609">
    <property type="term" value="P:cell-cell adhesion"/>
    <property type="evidence" value="ECO:0007669"/>
    <property type="project" value="TreeGrafter"/>
</dbReference>
<keyword evidence="4" id="KW-0677">Repeat</keyword>
<feature type="domain" description="Fibronectin type-III" evidence="14">
    <location>
        <begin position="769"/>
        <end position="860"/>
    </location>
</feature>
<feature type="region of interest" description="Disordered" evidence="10">
    <location>
        <begin position="2145"/>
        <end position="2172"/>
    </location>
</feature>
<evidence type="ECO:0000313" key="15">
    <source>
        <dbReference type="Proteomes" id="UP000694845"/>
    </source>
</evidence>
<feature type="compositionally biased region" description="Polar residues" evidence="10">
    <location>
        <begin position="2161"/>
        <end position="2172"/>
    </location>
</feature>
<dbReference type="PROSITE" id="PS50835">
    <property type="entry name" value="IG_LIKE"/>
    <property type="match status" value="3"/>
</dbReference>
<dbReference type="SMART" id="SM00408">
    <property type="entry name" value="IGc2"/>
    <property type="match status" value="4"/>
</dbReference>
<feature type="compositionally biased region" description="Polar residues" evidence="10">
    <location>
        <begin position="1326"/>
        <end position="1337"/>
    </location>
</feature>
<keyword evidence="6 11" id="KW-0472">Membrane</keyword>
<dbReference type="Pfam" id="PF13927">
    <property type="entry name" value="Ig_3"/>
    <property type="match status" value="2"/>
</dbReference>
<keyword evidence="8" id="KW-0325">Glycoprotein</keyword>
<feature type="domain" description="Ig-like" evidence="13">
    <location>
        <begin position="44"/>
        <end position="140"/>
    </location>
</feature>
<evidence type="ECO:0000256" key="10">
    <source>
        <dbReference type="SAM" id="MobiDB-lite"/>
    </source>
</evidence>
<dbReference type="Proteomes" id="UP000694845">
    <property type="component" value="Unplaced"/>
</dbReference>
<dbReference type="InterPro" id="IPR007110">
    <property type="entry name" value="Ig-like_dom"/>
</dbReference>
<name>A0A8B7XT45_ACAPL</name>
<comment type="similarity">
    <text evidence="2">Belongs to the immunoglobulin superfamily. DCC family.</text>
</comment>
<accession>A0A8B7XT45</accession>
<dbReference type="Gene3D" id="2.60.40.10">
    <property type="entry name" value="Immunoglobulins"/>
    <property type="match status" value="10"/>
</dbReference>
<feature type="compositionally biased region" description="Polar residues" evidence="10">
    <location>
        <begin position="1697"/>
        <end position="1735"/>
    </location>
</feature>
<feature type="region of interest" description="Disordered" evidence="10">
    <location>
        <begin position="1748"/>
        <end position="1805"/>
    </location>
</feature>
<dbReference type="InterPro" id="IPR003598">
    <property type="entry name" value="Ig_sub2"/>
</dbReference>
<dbReference type="PANTHER" id="PTHR44170:SF29">
    <property type="entry name" value="NEOGENIN"/>
    <property type="match status" value="1"/>
</dbReference>
<feature type="compositionally biased region" description="Polar residues" evidence="10">
    <location>
        <begin position="1303"/>
        <end position="1317"/>
    </location>
</feature>
<feature type="signal peptide" evidence="12">
    <location>
        <begin position="1"/>
        <end position="40"/>
    </location>
</feature>
<feature type="compositionally biased region" description="Polar residues" evidence="10">
    <location>
        <begin position="1748"/>
        <end position="1782"/>
    </location>
</feature>
<dbReference type="InterPro" id="IPR003599">
    <property type="entry name" value="Ig_sub"/>
</dbReference>
<proteinExistence type="inferred from homology"/>
<evidence type="ECO:0000313" key="16">
    <source>
        <dbReference type="RefSeq" id="XP_022084033.1"/>
    </source>
</evidence>
<protein>
    <submittedName>
        <fullName evidence="16">Neogenin-like isoform X1</fullName>
    </submittedName>
</protein>
<organism evidence="15 16">
    <name type="scientific">Acanthaster planci</name>
    <name type="common">Crown-of-thorns starfish</name>
    <dbReference type="NCBI Taxonomy" id="133434"/>
    <lineage>
        <taxon>Eukaryota</taxon>
        <taxon>Metazoa</taxon>
        <taxon>Echinodermata</taxon>
        <taxon>Eleutherozoa</taxon>
        <taxon>Asterozoa</taxon>
        <taxon>Asteroidea</taxon>
        <taxon>Valvatacea</taxon>
        <taxon>Valvatida</taxon>
        <taxon>Acanthasteridae</taxon>
        <taxon>Acanthaster</taxon>
    </lineage>
</organism>
<dbReference type="SMART" id="SM00060">
    <property type="entry name" value="FN3"/>
    <property type="match status" value="6"/>
</dbReference>
<evidence type="ECO:0000256" key="9">
    <source>
        <dbReference type="ARBA" id="ARBA00023319"/>
    </source>
</evidence>
<evidence type="ECO:0000256" key="1">
    <source>
        <dbReference type="ARBA" id="ARBA00004479"/>
    </source>
</evidence>
<dbReference type="RefSeq" id="XP_022084033.1">
    <property type="nucleotide sequence ID" value="XM_022228341.1"/>
</dbReference>
<keyword evidence="15" id="KW-1185">Reference proteome</keyword>
<keyword evidence="9" id="KW-0393">Immunoglobulin domain</keyword>
<dbReference type="InterPro" id="IPR003961">
    <property type="entry name" value="FN3_dom"/>
</dbReference>
<dbReference type="SUPFAM" id="SSF48726">
    <property type="entry name" value="Immunoglobulin"/>
    <property type="match status" value="4"/>
</dbReference>
<dbReference type="InterPro" id="IPR013098">
    <property type="entry name" value="Ig_I-set"/>
</dbReference>
<dbReference type="InterPro" id="IPR013783">
    <property type="entry name" value="Ig-like_fold"/>
</dbReference>
<feature type="compositionally biased region" description="Basic and acidic residues" evidence="10">
    <location>
        <begin position="2024"/>
        <end position="2037"/>
    </location>
</feature>
<evidence type="ECO:0000256" key="4">
    <source>
        <dbReference type="ARBA" id="ARBA00022737"/>
    </source>
</evidence>
<reference evidence="16" key="1">
    <citation type="submission" date="2025-08" db="UniProtKB">
        <authorList>
            <consortium name="RefSeq"/>
        </authorList>
    </citation>
    <scope>IDENTIFICATION</scope>
</reference>
<keyword evidence="5 11" id="KW-1133">Transmembrane helix</keyword>
<dbReference type="SUPFAM" id="SSF49265">
    <property type="entry name" value="Fibronectin type III"/>
    <property type="match status" value="4"/>
</dbReference>
<feature type="region of interest" description="Disordered" evidence="10">
    <location>
        <begin position="1666"/>
        <end position="1736"/>
    </location>
</feature>
<evidence type="ECO:0000259" key="13">
    <source>
        <dbReference type="PROSITE" id="PS50835"/>
    </source>
</evidence>
<feature type="domain" description="Fibronectin type-III" evidence="14">
    <location>
        <begin position="473"/>
        <end position="564"/>
    </location>
</feature>
<evidence type="ECO:0000256" key="8">
    <source>
        <dbReference type="ARBA" id="ARBA00023180"/>
    </source>
</evidence>
<dbReference type="PANTHER" id="PTHR44170">
    <property type="entry name" value="PROTEIN SIDEKICK"/>
    <property type="match status" value="1"/>
</dbReference>
<keyword evidence="12" id="KW-0732">Signal</keyword>
<feature type="transmembrane region" description="Helical" evidence="11">
    <location>
        <begin position="1129"/>
        <end position="1151"/>
    </location>
</feature>
<dbReference type="InterPro" id="IPR036179">
    <property type="entry name" value="Ig-like_dom_sf"/>
</dbReference>
<dbReference type="CDD" id="cd00063">
    <property type="entry name" value="FN3"/>
    <property type="match status" value="6"/>
</dbReference>
<evidence type="ECO:0000256" key="6">
    <source>
        <dbReference type="ARBA" id="ARBA00023136"/>
    </source>
</evidence>
<feature type="compositionally biased region" description="Low complexity" evidence="10">
    <location>
        <begin position="2073"/>
        <end position="2095"/>
    </location>
</feature>
<dbReference type="Pfam" id="PF06583">
    <property type="entry name" value="Neogenin_C"/>
    <property type="match status" value="1"/>
</dbReference>
<sequence length="2198" mass="237708">MAHSRTKLNWKSGYCMGISRVPLFCLVVCVLSLLSPSTLGQDVPDFNPVYFTSEPSNIIAVPGSAVTLNCSVYSLLVPTISWTKDGSAVPADDPTKRVQPSGALRIAPVSLDDEGSYQCSAELEEGDFFASLSSRRGAVTVAKLVLLDGPARTAAFNGDTVYFECNFNSVPAAEISWLKNGQVLDLTEERISARYTLLPSGGLEIREVRSADVGTYLCRGTNQLITTPVQSFGADLTINPGTNPSSQFNFIRTPQDTEAPVGQTIVLEAATNLPAIFTWFKDGSEIIIVGSGTEDHYTLLGQGSLEIRQIGEIDTGLYRVLATSIADGTALPVDHTVKVTALVPLKFNIQPVNTYTNVGSSVTLNCNAYGIPGPTTTWYKEGEELEPGDIYLVSAGSLTIEQVIQEDSGIYQCVADNRLENIQAAAELIVLREGVPIPTRPPTTTVTTLPAPPQPITTKSPPGPADTGPVPTKPLELEATDIQAQSFRLTWREPSQLNGDLQSYRIYVKWNDAQKVEIVRDLSQLAKVISDLIPETTYRVTILAINENGAGASSDILVVETLPHGEYLGPPTSVRARPEEGSCTALLVTWQAPQGDVLNYKVYYADLSAGVSQELELYTEQNFYLITGLKPYTNYGLRVVGYNINGPGTSSENLEASTSQCKPSGIPDNISAEADSTTSITVTWEPPPVNQRNGLVNGYKMKYRTKENGKRTHSLIIDGNERSYTISGLVRNTAYEVRMAAYNNNGTGPYSDWIEITTLDIDKNENRVPPQPLSIRTTTTHNRIDVFWEPPSDDSIMVRGYILGYGASVPDSLLERLPSSETQVSLTNLLPSTLYVLKLRAFNKVGEGPSLYIDVQTKQPTIGPSPTRIIHVTTRTAKPSVPMELKATVTSPNSILLTWRDQDYSPDDKPPDRYYIVQYETSSKVMFENSSDTSIAINNLSPYTKYFFTVVAVSGNRESGVSMQAFNTTFETAPTSPPRSLTIDDVKNSTTTLELRWQLPKTPNGQITGYTIYYSAIDSREDSDWTDVTLDGEEVTTLISGLTSGTIYYFKIQAHTSKGAGPISEVVSHTTPVGRPVEPGPLNPALDLPTIPLLPDRPLIPARLPKPTAEEEPTSPPPLANAEAMGFPWWLWLVIILAILFIIIIAVLLLLCFLCGCCACCADCCPCCAALCEDACGCCAPFCGPLAACIAACCPCCCEDEDDCAKCWLKCCCGAAACVCCGHSYRERRKAKGSANLVGYQSVSQNGKVSGTVPPDLWINHEGVEMKKVDGKKGGIAVNSKAEERERLEQGGGVDQQRDQVQETSFTQSSVQNQQESRMQECMEEQTGSSNRQSQYETPTLISATSHRSSLESDLHVGGTGSGAVHYATVDEMRRKKSSLKETRQEAANWGSIGKANPRPLTPNPEASLFGPQVPPPYQRIGCIKRGQRPNFTEQDANTDTIPLGSSAEDFARQRAPSITISPPQTQTQTLNRSEVQNRAAGGTTPRYATWGAKTIQNDRQQSNVNYNTTNIHVEDVRNNYTANDGFSTLRDGGYQGSMGANGQTYSTLDRQTSYNNAHSGQNQIITFPEQNAGPQPFTITFEETTTSHSVEKSVPLPDGTSFKTSSSHQTFSKSYSTSDAAQDQNLQAMLQGGIENGPLAIEIPSTTNTALPAIAAAPVYRSASFNPIPQDSPSTGTQSSSISNTLGRSPPPPNYNFITSENASAQTQSSGYASGSISANNRGRTSSIGASSVDSMGYRSRGADSYLSTQDQRSNFGTTSPVSIPAASTSPYSSNFQTYESYRSEERDNSYGRSASDLYDGSPEIGVTRPKAGFHTIDRSTGFNADSAYGSPTSFGNGFGSYGGASTLGKQPSGSLSVPSARPGHSYQASAFQNTSESFRSYNSGNVGTRGTSQFSFNNNNASTEELPSRLVEVEHAEVQTPSRFNSKSDLLQSTSSSLGGGFDLSTPTRPLRRSMSVDNEFGLNNDGYWSGSSKTNLLSGYQTQRETKESKEYSLSSGTETQRGRSRHIGDRTYGGISSRSRSLDRFGDREDHHVSPVGGYDYHSSTPRQHQMDRPAYMYPTNTTSSGYHSDTNTTSSHDDGSSTQGSTSRGGNPLTSFSVPGPPPNYQAAKVKIQAPAYSPLKRNQQAGVARVRHQPLPVVTPRAPDVTYRGVGDGTSPGTANRSFSSEDLNTEMLNLEGLMKDLNAITASELQS</sequence>
<feature type="region of interest" description="Disordered" evidence="10">
    <location>
        <begin position="1982"/>
        <end position="2110"/>
    </location>
</feature>
<feature type="region of interest" description="Disordered" evidence="10">
    <location>
        <begin position="1278"/>
        <end position="1337"/>
    </location>
</feature>
<feature type="domain" description="Ig-like" evidence="13">
    <location>
        <begin position="142"/>
        <end position="237"/>
    </location>
</feature>
<feature type="domain" description="Fibronectin type-III" evidence="14">
    <location>
        <begin position="977"/>
        <end position="1074"/>
    </location>
</feature>
<feature type="domain" description="Fibronectin type-III" evidence="14">
    <location>
        <begin position="570"/>
        <end position="661"/>
    </location>
</feature>
<dbReference type="PROSITE" id="PS50853">
    <property type="entry name" value="FN3"/>
    <property type="match status" value="6"/>
</dbReference>